<protein>
    <submittedName>
        <fullName evidence="1">Galactose mutarotase-like enzyme</fullName>
    </submittedName>
</protein>
<keyword evidence="2" id="KW-1185">Reference proteome</keyword>
<dbReference type="Gene3D" id="2.70.98.10">
    <property type="match status" value="1"/>
</dbReference>
<organism evidence="1 2">
    <name type="scientific">Blautia caecimuris</name>
    <dbReference type="NCBI Taxonomy" id="1796615"/>
    <lineage>
        <taxon>Bacteria</taxon>
        <taxon>Bacillati</taxon>
        <taxon>Bacillota</taxon>
        <taxon>Clostridia</taxon>
        <taxon>Lachnospirales</taxon>
        <taxon>Lachnospiraceae</taxon>
        <taxon>Blautia</taxon>
    </lineage>
</organism>
<evidence type="ECO:0000313" key="2">
    <source>
        <dbReference type="Proteomes" id="UP001549106"/>
    </source>
</evidence>
<proteinExistence type="predicted"/>
<dbReference type="RefSeq" id="WP_147599086.1">
    <property type="nucleotide sequence ID" value="NZ_BAABXP010000003.1"/>
</dbReference>
<dbReference type="PANTHER" id="PTHR11122:SF13">
    <property type="entry name" value="GLUCOSE-6-PHOSPHATE 1-EPIMERASE"/>
    <property type="match status" value="1"/>
</dbReference>
<dbReference type="InterPro" id="IPR014718">
    <property type="entry name" value="GH-type_carb-bd"/>
</dbReference>
<dbReference type="Proteomes" id="UP001549106">
    <property type="component" value="Unassembled WGS sequence"/>
</dbReference>
<comment type="caution">
    <text evidence="1">The sequence shown here is derived from an EMBL/GenBank/DDBJ whole genome shotgun (WGS) entry which is preliminary data.</text>
</comment>
<dbReference type="Pfam" id="PF01263">
    <property type="entry name" value="Aldose_epim"/>
    <property type="match status" value="1"/>
</dbReference>
<sequence>MIRTLENDQLRVQINDLGAELTEIYDKTNDRQVLWNADPSYWNRHAPVLFPNVGRYYENKCLINGNTYHCGQHGFARDMEFTCTESSQTSVTHLVTSSDSTRETYPFDFRLLITHELSGRDLTVRWTVINEDSQTMYFTIGGHPAFNVPAVPGTSQDQYYLTFNHESELTCSLLDLSHGTVFEGKTYPLALEHGRCHIKRELFDNDTLVFDNGQVTRAGIAFPDGTPYVEITCKGFPNFGIWSAPDSPFVCLEPWMGRCDNTGFADELSSKQDINTLAAGETFKQFYTISVK</sequence>
<accession>A0ABV2LYK4</accession>
<evidence type="ECO:0000313" key="1">
    <source>
        <dbReference type="EMBL" id="MET3749281.1"/>
    </source>
</evidence>
<dbReference type="EMBL" id="JBEPMJ010000002">
    <property type="protein sequence ID" value="MET3749281.1"/>
    <property type="molecule type" value="Genomic_DNA"/>
</dbReference>
<dbReference type="InterPro" id="IPR008183">
    <property type="entry name" value="Aldose_1/G6P_1-epimerase"/>
</dbReference>
<dbReference type="SUPFAM" id="SSF74650">
    <property type="entry name" value="Galactose mutarotase-like"/>
    <property type="match status" value="1"/>
</dbReference>
<dbReference type="CDD" id="cd09024">
    <property type="entry name" value="Aldose_epim_lacX"/>
    <property type="match status" value="1"/>
</dbReference>
<dbReference type="PANTHER" id="PTHR11122">
    <property type="entry name" value="APOSPORY-ASSOCIATED PROTEIN C-RELATED"/>
    <property type="match status" value="1"/>
</dbReference>
<reference evidence="1 2" key="1">
    <citation type="submission" date="2024-06" db="EMBL/GenBank/DDBJ databases">
        <title>Genomic Encyclopedia of Type Strains, Phase IV (KMG-IV): sequencing the most valuable type-strain genomes for metagenomic binning, comparative biology and taxonomic classification.</title>
        <authorList>
            <person name="Goeker M."/>
        </authorList>
    </citation>
    <scope>NUCLEOTIDE SEQUENCE [LARGE SCALE GENOMIC DNA]</scope>
    <source>
        <strain evidence="1 2">DSM 29492</strain>
    </source>
</reference>
<dbReference type="InterPro" id="IPR011013">
    <property type="entry name" value="Gal_mutarotase_sf_dom"/>
</dbReference>
<name>A0ABV2LYK4_9FIRM</name>
<dbReference type="InterPro" id="IPR037481">
    <property type="entry name" value="LacX"/>
</dbReference>
<gene>
    <name evidence="1" type="ORF">ABID24_000504</name>
</gene>